<dbReference type="Proteomes" id="UP001160148">
    <property type="component" value="Unassembled WGS sequence"/>
</dbReference>
<accession>A0AAV0Y6Q4</accession>
<dbReference type="EMBL" id="CARXXK010001424">
    <property type="protein sequence ID" value="CAI6376096.1"/>
    <property type="molecule type" value="Genomic_DNA"/>
</dbReference>
<comment type="caution">
    <text evidence="1">The sequence shown here is derived from an EMBL/GenBank/DDBJ whole genome shotgun (WGS) entry which is preliminary data.</text>
</comment>
<gene>
    <name evidence="1" type="ORF">MEUPH1_LOCUS29510</name>
</gene>
<evidence type="ECO:0008006" key="3">
    <source>
        <dbReference type="Google" id="ProtNLM"/>
    </source>
</evidence>
<sequence length="138" mass="15945">MTSRNIVMALSKLKPDVYEKSIIFLKDFIEIMTHLEVGNKRSWKPSQCGSILSTTSILDLQNIYLNEKGFHFLLTSRFTQDCLENLFSVLRAKNIIPNALQFKNDLKLISVSQYLKDVSRGSYDEDDRNILSGFICFR</sequence>
<evidence type="ECO:0000313" key="2">
    <source>
        <dbReference type="Proteomes" id="UP001160148"/>
    </source>
</evidence>
<dbReference type="AlphaFoldDB" id="A0AAV0Y6Q4"/>
<proteinExistence type="predicted"/>
<reference evidence="1 2" key="1">
    <citation type="submission" date="2023-01" db="EMBL/GenBank/DDBJ databases">
        <authorList>
            <person name="Whitehead M."/>
        </authorList>
    </citation>
    <scope>NUCLEOTIDE SEQUENCE [LARGE SCALE GENOMIC DNA]</scope>
</reference>
<name>A0AAV0Y6Q4_9HEMI</name>
<evidence type="ECO:0000313" key="1">
    <source>
        <dbReference type="EMBL" id="CAI6376096.1"/>
    </source>
</evidence>
<keyword evidence="2" id="KW-1185">Reference proteome</keyword>
<organism evidence="1 2">
    <name type="scientific">Macrosiphum euphorbiae</name>
    <name type="common">potato aphid</name>
    <dbReference type="NCBI Taxonomy" id="13131"/>
    <lineage>
        <taxon>Eukaryota</taxon>
        <taxon>Metazoa</taxon>
        <taxon>Ecdysozoa</taxon>
        <taxon>Arthropoda</taxon>
        <taxon>Hexapoda</taxon>
        <taxon>Insecta</taxon>
        <taxon>Pterygota</taxon>
        <taxon>Neoptera</taxon>
        <taxon>Paraneoptera</taxon>
        <taxon>Hemiptera</taxon>
        <taxon>Sternorrhyncha</taxon>
        <taxon>Aphidomorpha</taxon>
        <taxon>Aphidoidea</taxon>
        <taxon>Aphididae</taxon>
        <taxon>Macrosiphini</taxon>
        <taxon>Macrosiphum</taxon>
    </lineage>
</organism>
<protein>
    <recommendedName>
        <fullName evidence="3">Transposable element P transposase</fullName>
    </recommendedName>
</protein>